<dbReference type="OrthoDB" id="9802228at2"/>
<evidence type="ECO:0000259" key="10">
    <source>
        <dbReference type="Pfam" id="PF01035"/>
    </source>
</evidence>
<reference evidence="12 13" key="1">
    <citation type="submission" date="2019-03" db="EMBL/GenBank/DDBJ databases">
        <title>Genomic Encyclopedia of Type Strains, Phase IV (KMG-IV): sequencing the most valuable type-strain genomes for metagenomic binning, comparative biology and taxonomic classification.</title>
        <authorList>
            <person name="Goeker M."/>
        </authorList>
    </citation>
    <scope>NUCLEOTIDE SEQUENCE [LARGE SCALE GENOMIC DNA]</scope>
    <source>
        <strain evidence="12 13">DSM 24629</strain>
    </source>
</reference>
<dbReference type="EC" id="2.1.1.63" evidence="9"/>
<keyword evidence="13" id="KW-1185">Reference proteome</keyword>
<organism evidence="12 13">
    <name type="scientific">Natranaerovirga pectinivora</name>
    <dbReference type="NCBI Taxonomy" id="682400"/>
    <lineage>
        <taxon>Bacteria</taxon>
        <taxon>Bacillati</taxon>
        <taxon>Bacillota</taxon>
        <taxon>Clostridia</taxon>
        <taxon>Lachnospirales</taxon>
        <taxon>Natranaerovirgaceae</taxon>
        <taxon>Natranaerovirga</taxon>
    </lineage>
</organism>
<evidence type="ECO:0000256" key="6">
    <source>
        <dbReference type="ARBA" id="ARBA00022763"/>
    </source>
</evidence>
<dbReference type="GO" id="GO:0003908">
    <property type="term" value="F:methylated-DNA-[protein]-cysteine S-methyltransferase activity"/>
    <property type="evidence" value="ECO:0007669"/>
    <property type="project" value="UniProtKB-UniRule"/>
</dbReference>
<dbReference type="SUPFAM" id="SSF53155">
    <property type="entry name" value="Methylated DNA-protein cysteine methyltransferase domain"/>
    <property type="match status" value="1"/>
</dbReference>
<dbReference type="InterPro" id="IPR008332">
    <property type="entry name" value="MethylG_MeTrfase_N"/>
</dbReference>
<comment type="function">
    <text evidence="9">Involved in the cellular defense against the biological effects of O6-methylguanine (O6-MeG) and O4-methylthymine (O4-MeT) in DNA. Repairs the methylated nucleobase in DNA by stoichiometrically transferring the methyl group to a cysteine residue in the enzyme. This is a suicide reaction: the enzyme is irreversibly inactivated.</text>
</comment>
<dbReference type="CDD" id="cd06445">
    <property type="entry name" value="ATase"/>
    <property type="match status" value="1"/>
</dbReference>
<evidence type="ECO:0000256" key="1">
    <source>
        <dbReference type="ARBA" id="ARBA00001286"/>
    </source>
</evidence>
<dbReference type="InterPro" id="IPR036388">
    <property type="entry name" value="WH-like_DNA-bd_sf"/>
</dbReference>
<evidence type="ECO:0000256" key="7">
    <source>
        <dbReference type="ARBA" id="ARBA00023204"/>
    </source>
</evidence>
<dbReference type="InterPro" id="IPR001497">
    <property type="entry name" value="MethylDNA_cys_MeTrfase_AS"/>
</dbReference>
<feature type="active site" description="Nucleophile; methyl group acceptor" evidence="9">
    <location>
        <position position="126"/>
    </location>
</feature>
<dbReference type="PROSITE" id="PS00374">
    <property type="entry name" value="MGMT"/>
    <property type="match status" value="1"/>
</dbReference>
<dbReference type="InterPro" id="IPR023546">
    <property type="entry name" value="MGMT"/>
</dbReference>
<dbReference type="GO" id="GO:0005737">
    <property type="term" value="C:cytoplasm"/>
    <property type="evidence" value="ECO:0007669"/>
    <property type="project" value="UniProtKB-SubCell"/>
</dbReference>
<comment type="caution">
    <text evidence="12">The sequence shown here is derived from an EMBL/GenBank/DDBJ whole genome shotgun (WGS) entry which is preliminary data.</text>
</comment>
<dbReference type="HAMAP" id="MF_00772">
    <property type="entry name" value="OGT"/>
    <property type="match status" value="1"/>
</dbReference>
<evidence type="ECO:0000256" key="2">
    <source>
        <dbReference type="ARBA" id="ARBA00008711"/>
    </source>
</evidence>
<dbReference type="Gene3D" id="1.10.10.10">
    <property type="entry name" value="Winged helix-like DNA-binding domain superfamily/Winged helix DNA-binding domain"/>
    <property type="match status" value="1"/>
</dbReference>
<keyword evidence="4 9" id="KW-0489">Methyltransferase</keyword>
<dbReference type="InterPro" id="IPR036631">
    <property type="entry name" value="MGMT_N_sf"/>
</dbReference>
<feature type="domain" description="Methylated-DNA-[protein]-cysteine S-methyltransferase DNA binding" evidence="10">
    <location>
        <begin position="75"/>
        <end position="154"/>
    </location>
</feature>
<sequence length="156" mass="17888">MKEDNIIYRKYLESPIGILELIGNKEYLTEVNFINKIEMQEYTNPILELTATQLREYFLLERDIFDIPLQLDGTDFRIKVWNALKTIPYGKAYSYKDIAILIGNEKACRAVGNANNKNPIPIIIPCHRVIGANGQLVGYGGGLHIKKYLLELEKSR</sequence>
<dbReference type="Pfam" id="PF01035">
    <property type="entry name" value="DNA_binding_1"/>
    <property type="match status" value="1"/>
</dbReference>
<dbReference type="FunFam" id="1.10.10.10:FF:000214">
    <property type="entry name" value="Methylated-DNA--protein-cysteine methyltransferase"/>
    <property type="match status" value="1"/>
</dbReference>
<dbReference type="Gene3D" id="3.30.160.70">
    <property type="entry name" value="Methylated DNA-protein cysteine methyltransferase domain"/>
    <property type="match status" value="1"/>
</dbReference>
<dbReference type="RefSeq" id="WP_132252578.1">
    <property type="nucleotide sequence ID" value="NZ_SMAL01000006.1"/>
</dbReference>
<dbReference type="Proteomes" id="UP000294902">
    <property type="component" value="Unassembled WGS sequence"/>
</dbReference>
<evidence type="ECO:0000313" key="12">
    <source>
        <dbReference type="EMBL" id="TCT14302.1"/>
    </source>
</evidence>
<dbReference type="GO" id="GO:0032259">
    <property type="term" value="P:methylation"/>
    <property type="evidence" value="ECO:0007669"/>
    <property type="project" value="UniProtKB-KW"/>
</dbReference>
<comment type="catalytic activity">
    <reaction evidence="8 9">
        <text>a 6-O-methyl-2'-deoxyguanosine in DNA + L-cysteinyl-[protein] = S-methyl-L-cysteinyl-[protein] + a 2'-deoxyguanosine in DNA</text>
        <dbReference type="Rhea" id="RHEA:24000"/>
        <dbReference type="Rhea" id="RHEA-COMP:10131"/>
        <dbReference type="Rhea" id="RHEA-COMP:10132"/>
        <dbReference type="Rhea" id="RHEA-COMP:11367"/>
        <dbReference type="Rhea" id="RHEA-COMP:11368"/>
        <dbReference type="ChEBI" id="CHEBI:29950"/>
        <dbReference type="ChEBI" id="CHEBI:82612"/>
        <dbReference type="ChEBI" id="CHEBI:85445"/>
        <dbReference type="ChEBI" id="CHEBI:85448"/>
        <dbReference type="EC" id="2.1.1.63"/>
    </reaction>
</comment>
<keyword evidence="3 9" id="KW-0963">Cytoplasm</keyword>
<feature type="domain" description="Methylguanine DNA methyltransferase ribonuclease-like" evidence="11">
    <location>
        <begin position="7"/>
        <end position="71"/>
    </location>
</feature>
<comment type="miscellaneous">
    <text evidence="9">This enzyme catalyzes only one turnover and therefore is not strictly catalytic. According to one definition, an enzyme is a biocatalyst that acts repeatedly and over many reaction cycles.</text>
</comment>
<evidence type="ECO:0000259" key="11">
    <source>
        <dbReference type="Pfam" id="PF02870"/>
    </source>
</evidence>
<dbReference type="EMBL" id="SMAL01000006">
    <property type="protein sequence ID" value="TCT14302.1"/>
    <property type="molecule type" value="Genomic_DNA"/>
</dbReference>
<dbReference type="AlphaFoldDB" id="A0A4R3ML73"/>
<accession>A0A4R3ML73</accession>
<comment type="catalytic activity">
    <reaction evidence="1 9">
        <text>a 4-O-methyl-thymidine in DNA + L-cysteinyl-[protein] = a thymidine in DNA + S-methyl-L-cysteinyl-[protein]</text>
        <dbReference type="Rhea" id="RHEA:53428"/>
        <dbReference type="Rhea" id="RHEA-COMP:10131"/>
        <dbReference type="Rhea" id="RHEA-COMP:10132"/>
        <dbReference type="Rhea" id="RHEA-COMP:13555"/>
        <dbReference type="Rhea" id="RHEA-COMP:13556"/>
        <dbReference type="ChEBI" id="CHEBI:29950"/>
        <dbReference type="ChEBI" id="CHEBI:82612"/>
        <dbReference type="ChEBI" id="CHEBI:137386"/>
        <dbReference type="ChEBI" id="CHEBI:137387"/>
        <dbReference type="EC" id="2.1.1.63"/>
    </reaction>
</comment>
<name>A0A4R3ML73_9FIRM</name>
<keyword evidence="5 9" id="KW-0808">Transferase</keyword>
<dbReference type="PANTHER" id="PTHR10815:SF5">
    <property type="entry name" value="METHYLATED-DNA--PROTEIN-CYSTEINE METHYLTRANSFERASE"/>
    <property type="match status" value="1"/>
</dbReference>
<evidence type="ECO:0000256" key="4">
    <source>
        <dbReference type="ARBA" id="ARBA00022603"/>
    </source>
</evidence>
<keyword evidence="6 9" id="KW-0227">DNA damage</keyword>
<dbReference type="SUPFAM" id="SSF46767">
    <property type="entry name" value="Methylated DNA-protein cysteine methyltransferase, C-terminal domain"/>
    <property type="match status" value="1"/>
</dbReference>
<dbReference type="PANTHER" id="PTHR10815">
    <property type="entry name" value="METHYLATED-DNA--PROTEIN-CYSTEINE METHYLTRANSFERASE"/>
    <property type="match status" value="1"/>
</dbReference>
<gene>
    <name evidence="12" type="ORF">EDC18_106100</name>
</gene>
<comment type="subcellular location">
    <subcellularLocation>
        <location evidence="9">Cytoplasm</location>
    </subcellularLocation>
</comment>
<comment type="similarity">
    <text evidence="2 9">Belongs to the MGMT family.</text>
</comment>
<dbReference type="InterPro" id="IPR014048">
    <property type="entry name" value="MethylDNA_cys_MeTrfase_DNA-bd"/>
</dbReference>
<evidence type="ECO:0000313" key="13">
    <source>
        <dbReference type="Proteomes" id="UP000294902"/>
    </source>
</evidence>
<dbReference type="Pfam" id="PF02870">
    <property type="entry name" value="Methyltransf_1N"/>
    <property type="match status" value="1"/>
</dbReference>
<dbReference type="GO" id="GO:0006307">
    <property type="term" value="P:DNA alkylation repair"/>
    <property type="evidence" value="ECO:0007669"/>
    <property type="project" value="UniProtKB-UniRule"/>
</dbReference>
<dbReference type="InterPro" id="IPR036217">
    <property type="entry name" value="MethylDNA_cys_MeTrfase_DNAb"/>
</dbReference>
<evidence type="ECO:0000256" key="3">
    <source>
        <dbReference type="ARBA" id="ARBA00022490"/>
    </source>
</evidence>
<proteinExistence type="inferred from homology"/>
<evidence type="ECO:0000256" key="8">
    <source>
        <dbReference type="ARBA" id="ARBA00049348"/>
    </source>
</evidence>
<evidence type="ECO:0000256" key="9">
    <source>
        <dbReference type="HAMAP-Rule" id="MF_00772"/>
    </source>
</evidence>
<keyword evidence="7 9" id="KW-0234">DNA repair</keyword>
<dbReference type="NCBIfam" id="TIGR00589">
    <property type="entry name" value="ogt"/>
    <property type="match status" value="1"/>
</dbReference>
<protein>
    <recommendedName>
        <fullName evidence="9">Methylated-DNA--protein-cysteine methyltransferase</fullName>
        <ecNumber evidence="9">2.1.1.63</ecNumber>
    </recommendedName>
    <alternativeName>
        <fullName evidence="9">6-O-methylguanine-DNA methyltransferase</fullName>
        <shortName evidence="9">MGMT</shortName>
    </alternativeName>
    <alternativeName>
        <fullName evidence="9">O-6-methylguanine-DNA-alkyltransferase</fullName>
    </alternativeName>
</protein>
<evidence type="ECO:0000256" key="5">
    <source>
        <dbReference type="ARBA" id="ARBA00022679"/>
    </source>
</evidence>